<proteinExistence type="predicted"/>
<protein>
    <submittedName>
        <fullName evidence="1">Uncharacterized protein</fullName>
    </submittedName>
</protein>
<reference evidence="1 2" key="1">
    <citation type="journal article" date="2014" name="Genome Announc.">
        <title>Draft genome sequences of eight enterohepatic helicobacter species isolated from both laboratory and wild rodents.</title>
        <authorList>
            <person name="Sheh A."/>
            <person name="Shen Z."/>
            <person name="Fox J.G."/>
        </authorList>
    </citation>
    <scope>NUCLEOTIDE SEQUENCE [LARGE SCALE GENOMIC DNA]</scope>
    <source>
        <strain evidence="1 2">ATCC 49310</strain>
    </source>
</reference>
<dbReference type="RefSeq" id="WP_052089118.1">
    <property type="nucleotide sequence ID" value="NZ_FZND01000076.1"/>
</dbReference>
<comment type="caution">
    <text evidence="1">The sequence shown here is derived from an EMBL/GenBank/DDBJ whole genome shotgun (WGS) entry which is preliminary data.</text>
</comment>
<gene>
    <name evidence="1" type="ORF">LS80_009125</name>
</gene>
<accession>A0A4U8TAJ9</accession>
<name>A0A4U8TAJ9_9HELI</name>
<evidence type="ECO:0000313" key="2">
    <source>
        <dbReference type="Proteomes" id="UP000029861"/>
    </source>
</evidence>
<evidence type="ECO:0000313" key="1">
    <source>
        <dbReference type="EMBL" id="TLD95707.1"/>
    </source>
</evidence>
<dbReference type="Proteomes" id="UP000029861">
    <property type="component" value="Unassembled WGS sequence"/>
</dbReference>
<organism evidence="1 2">
    <name type="scientific">Helicobacter trogontum</name>
    <dbReference type="NCBI Taxonomy" id="50960"/>
    <lineage>
        <taxon>Bacteria</taxon>
        <taxon>Pseudomonadati</taxon>
        <taxon>Campylobacterota</taxon>
        <taxon>Epsilonproteobacteria</taxon>
        <taxon>Campylobacterales</taxon>
        <taxon>Helicobacteraceae</taxon>
        <taxon>Helicobacter</taxon>
    </lineage>
</organism>
<dbReference type="EMBL" id="JRPK02000043">
    <property type="protein sequence ID" value="TLD95707.1"/>
    <property type="molecule type" value="Genomic_DNA"/>
</dbReference>
<dbReference type="AlphaFoldDB" id="A0A4U8TAJ9"/>
<sequence>MNTRSIIFENFRNMGLGCDKNINLENLGNKLQLGSIDESHIGGLIILVGGNNDGKSNVLEASSSLGEKKLHEDDVPNL</sequence>